<evidence type="ECO:0000313" key="8">
    <source>
        <dbReference type="Proteomes" id="UP000004069"/>
    </source>
</evidence>
<keyword evidence="3" id="KW-0813">Transport</keyword>
<dbReference type="InterPro" id="IPR000914">
    <property type="entry name" value="SBP_5_dom"/>
</dbReference>
<dbReference type="PANTHER" id="PTHR30290:SF10">
    <property type="entry name" value="PERIPLASMIC OLIGOPEPTIDE-BINDING PROTEIN-RELATED"/>
    <property type="match status" value="1"/>
</dbReference>
<evidence type="ECO:0000256" key="5">
    <source>
        <dbReference type="ARBA" id="ARBA00022856"/>
    </source>
</evidence>
<evidence type="ECO:0000313" key="7">
    <source>
        <dbReference type="EMBL" id="EFG54862.1"/>
    </source>
</evidence>
<comment type="similarity">
    <text evidence="2">Belongs to the bacterial solute-binding protein 5 family.</text>
</comment>
<dbReference type="GO" id="GO:0043190">
    <property type="term" value="C:ATP-binding cassette (ABC) transporter complex"/>
    <property type="evidence" value="ECO:0007669"/>
    <property type="project" value="InterPro"/>
</dbReference>
<dbReference type="SUPFAM" id="SSF53850">
    <property type="entry name" value="Periplasmic binding protein-like II"/>
    <property type="match status" value="1"/>
</dbReference>
<dbReference type="AlphaFoldDB" id="D4YVR6"/>
<keyword evidence="5" id="KW-0571">Peptide transport</keyword>
<proteinExistence type="inferred from homology"/>
<keyword evidence="8" id="KW-1185">Reference proteome</keyword>
<reference evidence="7 8" key="1">
    <citation type="submission" date="2010-04" db="EMBL/GenBank/DDBJ databases">
        <authorList>
            <person name="Muzny D."/>
            <person name="Qin X."/>
            <person name="Deng J."/>
            <person name="Jiang H."/>
            <person name="Liu Y."/>
            <person name="Qu J."/>
            <person name="Song X.-Z."/>
            <person name="Zhang L."/>
            <person name="Thornton R."/>
            <person name="Coyle M."/>
            <person name="Francisco L."/>
            <person name="Jackson L."/>
            <person name="Javaid M."/>
            <person name="Korchina V."/>
            <person name="Kovar C."/>
            <person name="Mata R."/>
            <person name="Mathew T."/>
            <person name="Ngo R."/>
            <person name="Nguyen L."/>
            <person name="Nguyen N."/>
            <person name="Okwuonu G."/>
            <person name="Ongeri F."/>
            <person name="Pham C."/>
            <person name="Simmons D."/>
            <person name="Wilczek-Boney K."/>
            <person name="Hale W."/>
            <person name="Jakkamsetti A."/>
            <person name="Pham P."/>
            <person name="Ruth R."/>
            <person name="San Lucas F."/>
            <person name="Warren J."/>
            <person name="Zhang J."/>
            <person name="Zhao Z."/>
            <person name="Zhou C."/>
            <person name="Zhu D."/>
            <person name="Lee S."/>
            <person name="Bess C."/>
            <person name="Blankenburg K."/>
            <person name="Forbes L."/>
            <person name="Fu Q."/>
            <person name="Gubbala S."/>
            <person name="Hirani K."/>
            <person name="Jayaseelan J.C."/>
            <person name="Lara F."/>
            <person name="Munidasa M."/>
            <person name="Palculict T."/>
            <person name="Patil S."/>
            <person name="Pu L.-L."/>
            <person name="Saada N."/>
            <person name="Tang L."/>
            <person name="Weissenberger G."/>
            <person name="Zhu Y."/>
            <person name="Hemphill L."/>
            <person name="Shang Y."/>
            <person name="Youmans B."/>
            <person name="Ayvaz T."/>
            <person name="Ross M."/>
            <person name="Santibanez J."/>
            <person name="Aqrawi P."/>
            <person name="Gross S."/>
            <person name="Joshi V."/>
            <person name="Fowler G."/>
            <person name="Nazareth L."/>
            <person name="Reid J."/>
            <person name="Worley K."/>
            <person name="Petrosino J."/>
            <person name="Highlander S."/>
            <person name="Gibbs R."/>
        </authorList>
    </citation>
    <scope>NUCLEOTIDE SEQUENCE [LARGE SCALE GENOMIC DNA]</scope>
    <source>
        <strain evidence="7 8">DSM 11664</strain>
    </source>
</reference>
<dbReference type="InterPro" id="IPR030678">
    <property type="entry name" value="Peptide/Ni-bd"/>
</dbReference>
<evidence type="ECO:0000256" key="1">
    <source>
        <dbReference type="ARBA" id="ARBA00004193"/>
    </source>
</evidence>
<dbReference type="Gene3D" id="3.10.105.10">
    <property type="entry name" value="Dipeptide-binding Protein, Domain 3"/>
    <property type="match status" value="1"/>
</dbReference>
<dbReference type="PANTHER" id="PTHR30290">
    <property type="entry name" value="PERIPLASMIC BINDING COMPONENT OF ABC TRANSPORTER"/>
    <property type="match status" value="1"/>
</dbReference>
<evidence type="ECO:0000256" key="4">
    <source>
        <dbReference type="ARBA" id="ARBA00022729"/>
    </source>
</evidence>
<dbReference type="InterPro" id="IPR039424">
    <property type="entry name" value="SBP_5"/>
</dbReference>
<dbReference type="Pfam" id="PF00496">
    <property type="entry name" value="SBP_bac_5"/>
    <property type="match status" value="1"/>
</dbReference>
<dbReference type="CDD" id="cd08504">
    <property type="entry name" value="PBP2_OppA"/>
    <property type="match status" value="1"/>
</dbReference>
<feature type="domain" description="Solute-binding protein family 5" evidence="6">
    <location>
        <begin position="75"/>
        <end position="443"/>
    </location>
</feature>
<gene>
    <name evidence="7" type="primary">oppA</name>
    <name evidence="7" type="ORF">HMPREF0493_1627</name>
</gene>
<keyword evidence="5" id="KW-0653">Protein transport</keyword>
<protein>
    <submittedName>
        <fullName evidence="7">ABC transporter, substrate-binding protein, family 5</fullName>
    </submittedName>
</protein>
<dbReference type="GO" id="GO:0042597">
    <property type="term" value="C:periplasmic space"/>
    <property type="evidence" value="ECO:0007669"/>
    <property type="project" value="UniProtKB-ARBA"/>
</dbReference>
<comment type="caution">
    <text evidence="7">The sequence shown here is derived from an EMBL/GenBank/DDBJ whole genome shotgun (WGS) entry which is preliminary data.</text>
</comment>
<dbReference type="Gene3D" id="3.40.190.10">
    <property type="entry name" value="Periplasmic binding protein-like II"/>
    <property type="match status" value="1"/>
</dbReference>
<dbReference type="FunFam" id="3.90.76.10:FF:000001">
    <property type="entry name" value="Oligopeptide ABC transporter substrate-binding protein"/>
    <property type="match status" value="1"/>
</dbReference>
<dbReference type="EMBL" id="ADNY01000066">
    <property type="protein sequence ID" value="EFG54862.1"/>
    <property type="molecule type" value="Genomic_DNA"/>
</dbReference>
<dbReference type="GO" id="GO:0015833">
    <property type="term" value="P:peptide transport"/>
    <property type="evidence" value="ECO:0007669"/>
    <property type="project" value="UniProtKB-KW"/>
</dbReference>
<comment type="subcellular location">
    <subcellularLocation>
        <location evidence="1">Cell membrane</location>
        <topology evidence="1">Lipid-anchor</topology>
    </subcellularLocation>
</comment>
<evidence type="ECO:0000259" key="6">
    <source>
        <dbReference type="Pfam" id="PF00496"/>
    </source>
</evidence>
<evidence type="ECO:0000256" key="2">
    <source>
        <dbReference type="ARBA" id="ARBA00005695"/>
    </source>
</evidence>
<sequence>MSIVVMLAAGVLSACSNSSNSSSSNSQTMNTAASNEISTLDSSKYGDTTSSEVLQNSMEGLYRFDKNNKAQLAGATKVTRSKDQKVYIFTLRKNAKWSNGDPVTAQDYVTAWRRTVDPKNSSLDSDSYAIIKNGTKITQGKAKVNSLGIKALGKYKLQVTLADPIPYLPEILEGAQFYPQDTKVVKKLGSKYGTSSSNLVYNGPFVVKGWTGSNLKWSFVKNKNYWNKKSVQLKRVNVQVVQTTSTGVNLFRSGSLDYVPLSSDFVKQYQNNKEYHSKVTPTNGYLTFNIKRKTTGNVHVRRAISEAINKKQLVNTILHAGRPSNGIVASNFITDPSTGKDYRKDAGDMVTYNVAAARKEWKIAQKQLGKKKISLELLTSDVDDAKRVGEFIQSNLMKNLPGLTITVRSIPLKSRLSNTTNHTYDFVYGTWQPSYEDPLDFLTVGGLFNLEQDYKNKNFWHQIDLARSTYAARPKQRLQALIAAENQLIKKDAFAAPLYQAGASYLLKSKVKGFKLSPYGNVAYYWNVEIK</sequence>
<dbReference type="PROSITE" id="PS01040">
    <property type="entry name" value="SBP_BACTERIAL_5"/>
    <property type="match status" value="1"/>
</dbReference>
<dbReference type="Proteomes" id="UP000004069">
    <property type="component" value="Unassembled WGS sequence"/>
</dbReference>
<name>D4YVR6_9LACO</name>
<dbReference type="InterPro" id="IPR023765">
    <property type="entry name" value="SBP_5_CS"/>
</dbReference>
<dbReference type="Gene3D" id="3.90.76.10">
    <property type="entry name" value="Dipeptide-binding Protein, Domain 1"/>
    <property type="match status" value="1"/>
</dbReference>
<dbReference type="GO" id="GO:1904680">
    <property type="term" value="F:peptide transmembrane transporter activity"/>
    <property type="evidence" value="ECO:0007669"/>
    <property type="project" value="TreeGrafter"/>
</dbReference>
<dbReference type="PIRSF" id="PIRSF002741">
    <property type="entry name" value="MppA"/>
    <property type="match status" value="1"/>
</dbReference>
<organism evidence="7 8">
    <name type="scientific">Lactobacillus amylolyticus DSM 11664</name>
    <dbReference type="NCBI Taxonomy" id="585524"/>
    <lineage>
        <taxon>Bacteria</taxon>
        <taxon>Bacillati</taxon>
        <taxon>Bacillota</taxon>
        <taxon>Bacilli</taxon>
        <taxon>Lactobacillales</taxon>
        <taxon>Lactobacillaceae</taxon>
        <taxon>Lactobacillus</taxon>
    </lineage>
</organism>
<dbReference type="eggNOG" id="COG4166">
    <property type="taxonomic scope" value="Bacteria"/>
</dbReference>
<accession>D4YVR6</accession>
<keyword evidence="4" id="KW-0732">Signal</keyword>
<evidence type="ECO:0000256" key="3">
    <source>
        <dbReference type="ARBA" id="ARBA00022448"/>
    </source>
</evidence>